<keyword evidence="6" id="KW-0325">Glycoprotein</keyword>
<name>A0A9K3GZA6_HELAN</name>
<sequence>MHTHTLFLSKHPFVSCFSDTIPVGLKSCALLEVVDFSRNNFSGELPMDVFLNLSSLKTLNLGINNFVGELPDSLSEMMNLETFDMSSNRISGRIPVVRRVFVFKLHWLSVLFLYRNYWFMSGN</sequence>
<keyword evidence="5" id="KW-0472">Membrane</keyword>
<keyword evidence="7" id="KW-0808">Transferase</keyword>
<evidence type="ECO:0000313" key="8">
    <source>
        <dbReference type="Proteomes" id="UP000215914"/>
    </source>
</evidence>
<dbReference type="EC" id="2.7.11.1" evidence="7"/>
<dbReference type="FunFam" id="3.80.10.10:FF:000041">
    <property type="entry name" value="LRR receptor-like serine/threonine-protein kinase ERECTA"/>
    <property type="match status" value="1"/>
</dbReference>
<evidence type="ECO:0000256" key="4">
    <source>
        <dbReference type="ARBA" id="ARBA00022737"/>
    </source>
</evidence>
<dbReference type="PANTHER" id="PTHR48064">
    <property type="entry name" value="OS01G0750400 PROTEIN"/>
    <property type="match status" value="1"/>
</dbReference>
<keyword evidence="2" id="KW-0433">Leucine-rich repeat</keyword>
<evidence type="ECO:0000256" key="6">
    <source>
        <dbReference type="ARBA" id="ARBA00023180"/>
    </source>
</evidence>
<evidence type="ECO:0000256" key="1">
    <source>
        <dbReference type="ARBA" id="ARBA00004370"/>
    </source>
</evidence>
<dbReference type="GO" id="GO:0016020">
    <property type="term" value="C:membrane"/>
    <property type="evidence" value="ECO:0007669"/>
    <property type="project" value="UniProtKB-SubCell"/>
</dbReference>
<dbReference type="Pfam" id="PF13855">
    <property type="entry name" value="LRR_8"/>
    <property type="match status" value="1"/>
</dbReference>
<dbReference type="Gramene" id="mRNA:HanXRQr2_Chr16g0763701">
    <property type="protein sequence ID" value="mRNA:HanXRQr2_Chr16g0763701"/>
    <property type="gene ID" value="HanXRQr2_Chr16g0763701"/>
</dbReference>
<keyword evidence="4" id="KW-0677">Repeat</keyword>
<protein>
    <submittedName>
        <fullName evidence="7">Non-specific serine/threonine protein kinase</fullName>
        <ecNumber evidence="7">2.7.11.1</ecNumber>
    </submittedName>
</protein>
<evidence type="ECO:0000256" key="2">
    <source>
        <dbReference type="ARBA" id="ARBA00022614"/>
    </source>
</evidence>
<keyword evidence="3" id="KW-0732">Signal</keyword>
<dbReference type="AlphaFoldDB" id="A0A9K3GZA6"/>
<dbReference type="PANTHER" id="PTHR48064:SF6">
    <property type="entry name" value="RECEPTOR-LIKE PROTEIN KINASE 2"/>
    <property type="match status" value="1"/>
</dbReference>
<comment type="subcellular location">
    <subcellularLocation>
        <location evidence="1">Membrane</location>
    </subcellularLocation>
</comment>
<organism evidence="7 8">
    <name type="scientific">Helianthus annuus</name>
    <name type="common">Common sunflower</name>
    <dbReference type="NCBI Taxonomy" id="4232"/>
    <lineage>
        <taxon>Eukaryota</taxon>
        <taxon>Viridiplantae</taxon>
        <taxon>Streptophyta</taxon>
        <taxon>Embryophyta</taxon>
        <taxon>Tracheophyta</taxon>
        <taxon>Spermatophyta</taxon>
        <taxon>Magnoliopsida</taxon>
        <taxon>eudicotyledons</taxon>
        <taxon>Gunneridae</taxon>
        <taxon>Pentapetalae</taxon>
        <taxon>asterids</taxon>
        <taxon>campanulids</taxon>
        <taxon>Asterales</taxon>
        <taxon>Asteraceae</taxon>
        <taxon>Asteroideae</taxon>
        <taxon>Heliantheae alliance</taxon>
        <taxon>Heliantheae</taxon>
        <taxon>Helianthus</taxon>
    </lineage>
</organism>
<gene>
    <name evidence="7" type="ORF">HanXRQr2_Chr16g0763701</name>
</gene>
<dbReference type="SUPFAM" id="SSF52058">
    <property type="entry name" value="L domain-like"/>
    <property type="match status" value="1"/>
</dbReference>
<dbReference type="InterPro" id="IPR001611">
    <property type="entry name" value="Leu-rich_rpt"/>
</dbReference>
<dbReference type="Gene3D" id="3.80.10.10">
    <property type="entry name" value="Ribonuclease Inhibitor"/>
    <property type="match status" value="1"/>
</dbReference>
<accession>A0A9K3GZA6</accession>
<evidence type="ECO:0000256" key="3">
    <source>
        <dbReference type="ARBA" id="ARBA00022729"/>
    </source>
</evidence>
<keyword evidence="7" id="KW-0418">Kinase</keyword>
<dbReference type="GO" id="GO:0004674">
    <property type="term" value="F:protein serine/threonine kinase activity"/>
    <property type="evidence" value="ECO:0007669"/>
    <property type="project" value="UniProtKB-KW"/>
</dbReference>
<keyword evidence="8" id="KW-1185">Reference proteome</keyword>
<keyword evidence="7" id="KW-0723">Serine/threonine-protein kinase</keyword>
<reference evidence="7" key="2">
    <citation type="submission" date="2020-06" db="EMBL/GenBank/DDBJ databases">
        <title>Helianthus annuus Genome sequencing and assembly Release 2.</title>
        <authorList>
            <person name="Gouzy J."/>
            <person name="Langlade N."/>
            <person name="Munos S."/>
        </authorList>
    </citation>
    <scope>NUCLEOTIDE SEQUENCE</scope>
    <source>
        <tissue evidence="7">Leaves</tissue>
    </source>
</reference>
<evidence type="ECO:0000256" key="5">
    <source>
        <dbReference type="ARBA" id="ARBA00023136"/>
    </source>
</evidence>
<reference evidence="7" key="1">
    <citation type="journal article" date="2017" name="Nature">
        <title>The sunflower genome provides insights into oil metabolism, flowering and Asterid evolution.</title>
        <authorList>
            <person name="Badouin H."/>
            <person name="Gouzy J."/>
            <person name="Grassa C.J."/>
            <person name="Murat F."/>
            <person name="Staton S.E."/>
            <person name="Cottret L."/>
            <person name="Lelandais-Briere C."/>
            <person name="Owens G.L."/>
            <person name="Carrere S."/>
            <person name="Mayjonade B."/>
            <person name="Legrand L."/>
            <person name="Gill N."/>
            <person name="Kane N.C."/>
            <person name="Bowers J.E."/>
            <person name="Hubner S."/>
            <person name="Bellec A."/>
            <person name="Berard A."/>
            <person name="Berges H."/>
            <person name="Blanchet N."/>
            <person name="Boniface M.C."/>
            <person name="Brunel D."/>
            <person name="Catrice O."/>
            <person name="Chaidir N."/>
            <person name="Claudel C."/>
            <person name="Donnadieu C."/>
            <person name="Faraut T."/>
            <person name="Fievet G."/>
            <person name="Helmstetter N."/>
            <person name="King M."/>
            <person name="Knapp S.J."/>
            <person name="Lai Z."/>
            <person name="Le Paslier M.C."/>
            <person name="Lippi Y."/>
            <person name="Lorenzon L."/>
            <person name="Mandel J.R."/>
            <person name="Marage G."/>
            <person name="Marchand G."/>
            <person name="Marquand E."/>
            <person name="Bret-Mestries E."/>
            <person name="Morien E."/>
            <person name="Nambeesan S."/>
            <person name="Nguyen T."/>
            <person name="Pegot-Espagnet P."/>
            <person name="Pouilly N."/>
            <person name="Raftis F."/>
            <person name="Sallet E."/>
            <person name="Schiex T."/>
            <person name="Thomas J."/>
            <person name="Vandecasteele C."/>
            <person name="Vares D."/>
            <person name="Vear F."/>
            <person name="Vautrin S."/>
            <person name="Crespi M."/>
            <person name="Mangin B."/>
            <person name="Burke J.M."/>
            <person name="Salse J."/>
            <person name="Munos S."/>
            <person name="Vincourt P."/>
            <person name="Rieseberg L.H."/>
            <person name="Langlade N.B."/>
        </authorList>
    </citation>
    <scope>NUCLEOTIDE SEQUENCE</scope>
    <source>
        <tissue evidence="7">Leaves</tissue>
    </source>
</reference>
<dbReference type="InterPro" id="IPR032675">
    <property type="entry name" value="LRR_dom_sf"/>
</dbReference>
<evidence type="ECO:0000313" key="7">
    <source>
        <dbReference type="EMBL" id="KAF5761320.1"/>
    </source>
</evidence>
<comment type="caution">
    <text evidence="7">The sequence shown here is derived from an EMBL/GenBank/DDBJ whole genome shotgun (WGS) entry which is preliminary data.</text>
</comment>
<proteinExistence type="predicted"/>
<dbReference type="InterPro" id="IPR053038">
    <property type="entry name" value="RLP_Defense"/>
</dbReference>
<dbReference type="Proteomes" id="UP000215914">
    <property type="component" value="Unassembled WGS sequence"/>
</dbReference>
<dbReference type="EMBL" id="MNCJ02000331">
    <property type="protein sequence ID" value="KAF5761320.1"/>
    <property type="molecule type" value="Genomic_DNA"/>
</dbReference>